<comment type="caution">
    <text evidence="1">The sequence shown here is derived from an EMBL/GenBank/DDBJ whole genome shotgun (WGS) entry which is preliminary data.</text>
</comment>
<dbReference type="EMBL" id="QJUL01000004">
    <property type="protein sequence ID" value="TBU96393.1"/>
    <property type="molecule type" value="Genomic_DNA"/>
</dbReference>
<dbReference type="Proteomes" id="UP000293172">
    <property type="component" value="Unassembled WGS sequence"/>
</dbReference>
<reference evidence="1 2" key="1">
    <citation type="submission" date="2018-06" db="EMBL/GenBank/DDBJ databases">
        <title>Three novel Pseudomonas species isolated from symptomatic oak.</title>
        <authorList>
            <person name="Bueno-Gonzalez V."/>
            <person name="Brady C."/>
        </authorList>
    </citation>
    <scope>NUCLEOTIDE SEQUENCE [LARGE SCALE GENOMIC DNA]</scope>
    <source>
        <strain evidence="1 2">P6B</strain>
    </source>
</reference>
<evidence type="ECO:0000313" key="1">
    <source>
        <dbReference type="EMBL" id="TBU96393.1"/>
    </source>
</evidence>
<accession>A0A4Q9R9G3</accession>
<gene>
    <name evidence="1" type="ORF">DNK44_04380</name>
</gene>
<evidence type="ECO:0000313" key="2">
    <source>
        <dbReference type="Proteomes" id="UP000293172"/>
    </source>
</evidence>
<name>A0A4Q9R9G3_9GAMM</name>
<proteinExistence type="predicted"/>
<organism evidence="1 2">
    <name type="scientific">Phytopseudomonas dryadis</name>
    <dbReference type="NCBI Taxonomy" id="2487520"/>
    <lineage>
        <taxon>Bacteria</taxon>
        <taxon>Pseudomonadati</taxon>
        <taxon>Pseudomonadota</taxon>
        <taxon>Gammaproteobacteria</taxon>
        <taxon>Pseudomonadales</taxon>
        <taxon>Pseudomonadaceae</taxon>
        <taxon>Phytopseudomonas</taxon>
    </lineage>
</organism>
<dbReference type="AlphaFoldDB" id="A0A4Q9R9G3"/>
<protein>
    <submittedName>
        <fullName evidence="1">Uncharacterized protein</fullName>
    </submittedName>
</protein>
<sequence length="82" mass="8669">MGSCKADGRPLQAASCKLQAASCKLQAASCKLQASVVYASRSRSSFCTYLRLVACSLKLRATPATYGFPRTRPEPSAVRPAG</sequence>